<keyword evidence="12" id="KW-1185">Reference proteome</keyword>
<comment type="pathway">
    <text evidence="8">Amino-acid biosynthesis; L-threonine biosynthesis; L-threonine from L-aspartate: step 4/5.</text>
</comment>
<keyword evidence="1 8" id="KW-0028">Amino-acid biosynthesis</keyword>
<evidence type="ECO:0000256" key="7">
    <source>
        <dbReference type="ARBA" id="ARBA00038240"/>
    </source>
</evidence>
<evidence type="ECO:0000256" key="4">
    <source>
        <dbReference type="ARBA" id="ARBA00022741"/>
    </source>
</evidence>
<evidence type="ECO:0000313" key="12">
    <source>
        <dbReference type="Proteomes" id="UP001549313"/>
    </source>
</evidence>
<name>A0ABV2REU1_9CAUL</name>
<dbReference type="Gene3D" id="3.30.200.20">
    <property type="entry name" value="Phosphorylase Kinase, domain 1"/>
    <property type="match status" value="1"/>
</dbReference>
<evidence type="ECO:0000256" key="5">
    <source>
        <dbReference type="ARBA" id="ARBA00022777"/>
    </source>
</evidence>
<dbReference type="CDD" id="cd05153">
    <property type="entry name" value="HomoserineK_II"/>
    <property type="match status" value="1"/>
</dbReference>
<keyword evidence="4 8" id="KW-0547">Nucleotide-binding</keyword>
<dbReference type="SUPFAM" id="SSF56112">
    <property type="entry name" value="Protein kinase-like (PK-like)"/>
    <property type="match status" value="1"/>
</dbReference>
<proteinExistence type="inferred from homology"/>
<evidence type="ECO:0000256" key="2">
    <source>
        <dbReference type="ARBA" id="ARBA00022679"/>
    </source>
</evidence>
<dbReference type="EMBL" id="JBEPTF010000004">
    <property type="protein sequence ID" value="MET4685067.1"/>
    <property type="molecule type" value="Genomic_DNA"/>
</dbReference>
<dbReference type="Proteomes" id="UP001549313">
    <property type="component" value="Unassembled WGS sequence"/>
</dbReference>
<feature type="domain" description="Aminoglycoside phosphotransferase" evidence="10">
    <location>
        <begin position="27"/>
        <end position="263"/>
    </location>
</feature>
<dbReference type="RefSeq" id="WP_354090023.1">
    <property type="nucleotide sequence ID" value="NZ_JBEPTF010000004.1"/>
</dbReference>
<dbReference type="PANTHER" id="PTHR21064:SF6">
    <property type="entry name" value="AMINOGLYCOSIDE PHOSPHOTRANSFERASE DOMAIN-CONTAINING PROTEIN"/>
    <property type="match status" value="1"/>
</dbReference>
<dbReference type="NCBIfam" id="NF003558">
    <property type="entry name" value="PRK05231.1"/>
    <property type="match status" value="1"/>
</dbReference>
<dbReference type="InterPro" id="IPR002575">
    <property type="entry name" value="Aminoglycoside_PTrfase"/>
</dbReference>
<gene>
    <name evidence="8" type="primary">thrB</name>
    <name evidence="11" type="ORF">ABIE19_003016</name>
</gene>
<evidence type="ECO:0000256" key="1">
    <source>
        <dbReference type="ARBA" id="ARBA00022605"/>
    </source>
</evidence>
<dbReference type="EC" id="2.7.1.39" evidence="8 9"/>
<evidence type="ECO:0000256" key="3">
    <source>
        <dbReference type="ARBA" id="ARBA00022697"/>
    </source>
</evidence>
<dbReference type="GO" id="GO:0004413">
    <property type="term" value="F:homoserine kinase activity"/>
    <property type="evidence" value="ECO:0007669"/>
    <property type="project" value="UniProtKB-EC"/>
</dbReference>
<evidence type="ECO:0000259" key="10">
    <source>
        <dbReference type="Pfam" id="PF01636"/>
    </source>
</evidence>
<evidence type="ECO:0000256" key="6">
    <source>
        <dbReference type="ARBA" id="ARBA00022840"/>
    </source>
</evidence>
<dbReference type="InterPro" id="IPR011009">
    <property type="entry name" value="Kinase-like_dom_sf"/>
</dbReference>
<protein>
    <recommendedName>
        <fullName evidence="8 9">Homoserine kinase</fullName>
        <shortName evidence="8">HK</shortName>
        <shortName evidence="8">HSK</shortName>
        <ecNumber evidence="8 9">2.7.1.39</ecNumber>
    </recommendedName>
</protein>
<accession>A0ABV2REU1</accession>
<keyword evidence="2 8" id="KW-0808">Transferase</keyword>
<evidence type="ECO:0000256" key="9">
    <source>
        <dbReference type="NCBIfam" id="TIGR00938"/>
    </source>
</evidence>
<dbReference type="InterPro" id="IPR050249">
    <property type="entry name" value="Pseudomonas-type_ThrB"/>
</dbReference>
<organism evidence="11 12">
    <name type="scientific">Brevundimonas faecalis</name>
    <dbReference type="NCBI Taxonomy" id="947378"/>
    <lineage>
        <taxon>Bacteria</taxon>
        <taxon>Pseudomonadati</taxon>
        <taxon>Pseudomonadota</taxon>
        <taxon>Alphaproteobacteria</taxon>
        <taxon>Caulobacterales</taxon>
        <taxon>Caulobacteraceae</taxon>
        <taxon>Brevundimonas</taxon>
    </lineage>
</organism>
<comment type="caution">
    <text evidence="11">The sequence shown here is derived from an EMBL/GenBank/DDBJ whole genome shotgun (WGS) entry which is preliminary data.</text>
</comment>
<comment type="similarity">
    <text evidence="7 8">Belongs to the pseudomonas-type ThrB family.</text>
</comment>
<dbReference type="PANTHER" id="PTHR21064">
    <property type="entry name" value="AMINOGLYCOSIDE PHOSPHOTRANSFERASE DOMAIN-CONTAINING PROTEIN-RELATED"/>
    <property type="match status" value="1"/>
</dbReference>
<keyword evidence="6 8" id="KW-0067">ATP-binding</keyword>
<keyword evidence="5 8" id="KW-0418">Kinase</keyword>
<dbReference type="InterPro" id="IPR005280">
    <property type="entry name" value="Homoserine_kinase_II"/>
</dbReference>
<comment type="catalytic activity">
    <reaction evidence="8">
        <text>L-homoserine + ATP = O-phospho-L-homoserine + ADP + H(+)</text>
        <dbReference type="Rhea" id="RHEA:13985"/>
        <dbReference type="ChEBI" id="CHEBI:15378"/>
        <dbReference type="ChEBI" id="CHEBI:30616"/>
        <dbReference type="ChEBI" id="CHEBI:57476"/>
        <dbReference type="ChEBI" id="CHEBI:57590"/>
        <dbReference type="ChEBI" id="CHEBI:456216"/>
        <dbReference type="EC" id="2.7.1.39"/>
    </reaction>
</comment>
<evidence type="ECO:0000256" key="8">
    <source>
        <dbReference type="HAMAP-Rule" id="MF_00301"/>
    </source>
</evidence>
<dbReference type="Pfam" id="PF01636">
    <property type="entry name" value="APH"/>
    <property type="match status" value="1"/>
</dbReference>
<evidence type="ECO:0000313" key="11">
    <source>
        <dbReference type="EMBL" id="MET4685067.1"/>
    </source>
</evidence>
<sequence length="320" mass="34735">MAVFTPVTLKQADAYLMRYPLGGAKALTPIAEGVENTNYRLETDQGTYVLTLFEGRTDAASLPFCLGLARHLAAHGFPTPAPVLDSEGEMIGALNGRAAAVVNWAAGAWKREPTDKEQYRAGQVLALLHLDAAGYAGQRKNPVGPEAWNALAERCDPAARGVDRKMLDQIQALLPRLAEPWSDPALPHGPIHADYFPDNVLFAENEHGKCDIGGVIDFYFACVDVLAYDLAIALSAWGFDAEGRPMPSALRAFQKGYESVRPLTPAETAALPGLGAAAAVRFTLTRLHDRLFHDPANLVTPKDPAPFFRRLDYWKAAETV</sequence>
<keyword evidence="3 8" id="KW-0791">Threonine biosynthesis</keyword>
<dbReference type="NCBIfam" id="TIGR00938">
    <property type="entry name" value="thrB_alt"/>
    <property type="match status" value="1"/>
</dbReference>
<dbReference type="Gene3D" id="3.90.1200.10">
    <property type="match status" value="1"/>
</dbReference>
<dbReference type="HAMAP" id="MF_00301">
    <property type="entry name" value="Homoser_kinase_2"/>
    <property type="match status" value="1"/>
</dbReference>
<reference evidence="11 12" key="1">
    <citation type="submission" date="2024-06" db="EMBL/GenBank/DDBJ databases">
        <title>Sorghum-associated microbial communities from plants grown in Nebraska, USA.</title>
        <authorList>
            <person name="Schachtman D."/>
        </authorList>
    </citation>
    <scope>NUCLEOTIDE SEQUENCE [LARGE SCALE GENOMIC DNA]</scope>
    <source>
        <strain evidence="11 12">2814</strain>
    </source>
</reference>